<feature type="transmembrane region" description="Helical" evidence="7">
    <location>
        <begin position="395"/>
        <end position="412"/>
    </location>
</feature>
<dbReference type="PANTHER" id="PTHR10283:SF82">
    <property type="entry name" value="SOLUTE CARRIER FAMILY 13 MEMBER 2"/>
    <property type="match status" value="1"/>
</dbReference>
<feature type="transmembrane region" description="Helical" evidence="7">
    <location>
        <begin position="455"/>
        <end position="478"/>
    </location>
</feature>
<feature type="transmembrane region" description="Helical" evidence="7">
    <location>
        <begin position="268"/>
        <end position="286"/>
    </location>
</feature>
<sequence>MTNQKKNWAYLVNSLVTLGIMFGFSLLPAPGTITPLGMQILGIFIALIYGWSTVGTIWPSLAGILAMGFTDYATVSEAIMQAMGNDVVWQLLLIMAMLVPIENEGVANHISKFFLSLPIVKGRPWAFSAIFLFATYVLSASTSGTATILLMWAILYSILRSVGYTIADRYTSLMIFGVVYASILGFATFPFKGPALAILRSYAAASGQVMDNALYMAVVIPTTLVMLAGYLLAMRVIFRPDTEKLKNIDLQAYFDALDLHQMNRRQRVLLGVLCMSILLMFLPSIMPKTWALTAFLQALGSSGVMVLIVTVMIAVRVEGKPLLNFKQAAAQIQWGIVFLVMAALFVAGALCSEGTGVTDYFHDVLYPVLGGRSLAVFSLLGVLSGTVITNFGNNAAMGVVLMPLIHALSAGGDFNPLVPVTLVTMSVFVAVITPVASPHAALLHGNREWISGRHVYLYAVSMTLWSVFVTMLVGLPLARLVFGS</sequence>
<feature type="transmembrane region" description="Helical" evidence="7">
    <location>
        <begin position="125"/>
        <end position="158"/>
    </location>
</feature>
<feature type="domain" description="Citrate transporter-like" evidence="8">
    <location>
        <begin position="51"/>
        <end position="418"/>
    </location>
</feature>
<dbReference type="Proteomes" id="UP001631949">
    <property type="component" value="Unassembled WGS sequence"/>
</dbReference>
<keyword evidence="5 7" id="KW-1133">Transmembrane helix</keyword>
<keyword evidence="3" id="KW-0813">Transport</keyword>
<comment type="caution">
    <text evidence="9">The sequence shown here is derived from an EMBL/GenBank/DDBJ whole genome shotgun (WGS) entry which is preliminary data.</text>
</comment>
<keyword evidence="4 7" id="KW-0812">Transmembrane</keyword>
<keyword evidence="10" id="KW-1185">Reference proteome</keyword>
<feature type="transmembrane region" description="Helical" evidence="7">
    <location>
        <begin position="40"/>
        <end position="66"/>
    </location>
</feature>
<comment type="similarity">
    <text evidence="2">Belongs to the SLC13A/DASS transporter (TC 2.A.47) family. NADC subfamily.</text>
</comment>
<comment type="subcellular location">
    <subcellularLocation>
        <location evidence="1">Membrane</location>
        <topology evidence="1">Multi-pass membrane protein</topology>
    </subcellularLocation>
</comment>
<dbReference type="PANTHER" id="PTHR10283">
    <property type="entry name" value="SOLUTE CARRIER FAMILY 13 MEMBER"/>
    <property type="match status" value="1"/>
</dbReference>
<proteinExistence type="inferred from homology"/>
<feature type="transmembrane region" description="Helical" evidence="7">
    <location>
        <begin position="418"/>
        <end position="443"/>
    </location>
</feature>
<protein>
    <submittedName>
        <fullName evidence="9">SLC13 family permease</fullName>
    </submittedName>
</protein>
<gene>
    <name evidence="9" type="ORF">ACKQTC_03750</name>
</gene>
<keyword evidence="6 7" id="KW-0472">Membrane</keyword>
<organism evidence="9 10">
    <name type="scientific">Peptococcus simiae</name>
    <dbReference type="NCBI Taxonomy" id="1643805"/>
    <lineage>
        <taxon>Bacteria</taxon>
        <taxon>Bacillati</taxon>
        <taxon>Bacillota</taxon>
        <taxon>Clostridia</taxon>
        <taxon>Eubacteriales</taxon>
        <taxon>Peptococcaceae</taxon>
        <taxon>Peptococcus</taxon>
    </lineage>
</organism>
<evidence type="ECO:0000256" key="6">
    <source>
        <dbReference type="ARBA" id="ARBA00023136"/>
    </source>
</evidence>
<evidence type="ECO:0000256" key="2">
    <source>
        <dbReference type="ARBA" id="ARBA00006772"/>
    </source>
</evidence>
<name>A0ABW9GZL2_9FIRM</name>
<feature type="transmembrane region" description="Helical" evidence="7">
    <location>
        <begin position="7"/>
        <end position="28"/>
    </location>
</feature>
<evidence type="ECO:0000256" key="4">
    <source>
        <dbReference type="ARBA" id="ARBA00022692"/>
    </source>
</evidence>
<evidence type="ECO:0000256" key="7">
    <source>
        <dbReference type="SAM" id="Phobius"/>
    </source>
</evidence>
<dbReference type="InterPro" id="IPR004680">
    <property type="entry name" value="Cit_transptr-like_dom"/>
</dbReference>
<evidence type="ECO:0000259" key="8">
    <source>
        <dbReference type="Pfam" id="PF03600"/>
    </source>
</evidence>
<feature type="transmembrane region" description="Helical" evidence="7">
    <location>
        <begin position="213"/>
        <end position="238"/>
    </location>
</feature>
<feature type="transmembrane region" description="Helical" evidence="7">
    <location>
        <begin position="336"/>
        <end position="358"/>
    </location>
</feature>
<dbReference type="EMBL" id="JBJUVG010000003">
    <property type="protein sequence ID" value="MFM9413476.1"/>
    <property type="molecule type" value="Genomic_DNA"/>
</dbReference>
<dbReference type="RefSeq" id="WP_408977090.1">
    <property type="nucleotide sequence ID" value="NZ_JBJUVG010000003.1"/>
</dbReference>
<dbReference type="Pfam" id="PF03600">
    <property type="entry name" value="CitMHS"/>
    <property type="match status" value="1"/>
</dbReference>
<reference evidence="9 10" key="1">
    <citation type="journal article" date="2016" name="Int. J. Syst. Evol. Microbiol.">
        <title>Peptococcus simiae sp. nov., isolated from rhesus macaque faeces and emended description of the genus Peptococcus.</title>
        <authorList>
            <person name="Shkoporov A.N."/>
            <person name="Efimov B.A."/>
            <person name="Kondova I."/>
            <person name="Ouwerling B."/>
            <person name="Chaplin A.V."/>
            <person name="Shcherbakova V.A."/>
            <person name="Langermans J.A.M."/>
        </authorList>
    </citation>
    <scope>NUCLEOTIDE SEQUENCE [LARGE SCALE GENOMIC DNA]</scope>
    <source>
        <strain evidence="9 10">M108</strain>
    </source>
</reference>
<feature type="transmembrane region" description="Helical" evidence="7">
    <location>
        <begin position="170"/>
        <end position="193"/>
    </location>
</feature>
<feature type="transmembrane region" description="Helical" evidence="7">
    <location>
        <begin position="364"/>
        <end position="383"/>
    </location>
</feature>
<evidence type="ECO:0000256" key="5">
    <source>
        <dbReference type="ARBA" id="ARBA00022989"/>
    </source>
</evidence>
<evidence type="ECO:0000256" key="3">
    <source>
        <dbReference type="ARBA" id="ARBA00022448"/>
    </source>
</evidence>
<feature type="transmembrane region" description="Helical" evidence="7">
    <location>
        <begin position="87"/>
        <end position="105"/>
    </location>
</feature>
<evidence type="ECO:0000313" key="10">
    <source>
        <dbReference type="Proteomes" id="UP001631949"/>
    </source>
</evidence>
<evidence type="ECO:0000313" key="9">
    <source>
        <dbReference type="EMBL" id="MFM9413476.1"/>
    </source>
</evidence>
<accession>A0ABW9GZL2</accession>
<evidence type="ECO:0000256" key="1">
    <source>
        <dbReference type="ARBA" id="ARBA00004141"/>
    </source>
</evidence>
<feature type="transmembrane region" description="Helical" evidence="7">
    <location>
        <begin position="292"/>
        <end position="315"/>
    </location>
</feature>